<dbReference type="AlphaFoldDB" id="A0A024V4B2"/>
<reference evidence="2 3" key="2">
    <citation type="submission" date="2013-02" db="EMBL/GenBank/DDBJ databases">
        <title>The Genome Sequence of Plasmodium falciparum Vietnam Oak-Knoll (FVO).</title>
        <authorList>
            <consortium name="The Broad Institute Genome Sequencing Platform"/>
            <consortium name="The Broad Institute Genome Sequencing Center for Infectious Disease"/>
            <person name="Neafsey D."/>
            <person name="Cheeseman I."/>
            <person name="Volkman S."/>
            <person name="Adams J."/>
            <person name="Walker B."/>
            <person name="Young S.K."/>
            <person name="Zeng Q."/>
            <person name="Gargeya S."/>
            <person name="Fitzgerald M."/>
            <person name="Haas B."/>
            <person name="Abouelleil A."/>
            <person name="Alvarado L."/>
            <person name="Arachchi H.M."/>
            <person name="Berlin A.M."/>
            <person name="Chapman S.B."/>
            <person name="Dewar J."/>
            <person name="Goldberg J."/>
            <person name="Griggs A."/>
            <person name="Gujja S."/>
            <person name="Hansen M."/>
            <person name="Howarth C."/>
            <person name="Imamovic A."/>
            <person name="Larimer J."/>
            <person name="McCowan C."/>
            <person name="Murphy C."/>
            <person name="Neiman D."/>
            <person name="Pearson M."/>
            <person name="Priest M."/>
            <person name="Roberts A."/>
            <person name="Saif S."/>
            <person name="Shea T."/>
            <person name="Sisk P."/>
            <person name="Sykes S."/>
            <person name="Wortman J."/>
            <person name="Nusbaum C."/>
            <person name="Birren B."/>
        </authorList>
    </citation>
    <scope>NUCLEOTIDE SEQUENCE [LARGE SCALE GENOMIC DNA]</scope>
    <source>
        <strain evidence="3">Vietnam Oak-Knoll (FVO)</strain>
    </source>
</reference>
<evidence type="ECO:0000313" key="2">
    <source>
        <dbReference type="EMBL" id="ETW17848.1"/>
    </source>
</evidence>
<organism evidence="2 3">
    <name type="scientific">Plasmodium falciparum Vietnam Oak-Knoll</name>
    <name type="common">FVO</name>
    <dbReference type="NCBI Taxonomy" id="1036723"/>
    <lineage>
        <taxon>Eukaryota</taxon>
        <taxon>Sar</taxon>
        <taxon>Alveolata</taxon>
        <taxon>Apicomplexa</taxon>
        <taxon>Aconoidasida</taxon>
        <taxon>Haemosporida</taxon>
        <taxon>Plasmodiidae</taxon>
        <taxon>Plasmodium</taxon>
        <taxon>Plasmodium (Laverania)</taxon>
    </lineage>
</organism>
<reference evidence="2 3" key="1">
    <citation type="submission" date="2013-02" db="EMBL/GenBank/DDBJ databases">
        <title>The Genome Annotation of Plasmodium falciparum Vietnam Oak-Knoll (FVO).</title>
        <authorList>
            <consortium name="The Broad Institute Genome Sequencing Platform"/>
            <consortium name="The Broad Institute Genome Sequencing Center for Infectious Disease"/>
            <person name="Neafsey D."/>
            <person name="Hoffman S."/>
            <person name="Volkman S."/>
            <person name="Rosenthal P."/>
            <person name="Walker B."/>
            <person name="Young S.K."/>
            <person name="Zeng Q."/>
            <person name="Gargeya S."/>
            <person name="Fitzgerald M."/>
            <person name="Haas B."/>
            <person name="Abouelleil A."/>
            <person name="Allen A.W."/>
            <person name="Alvarado L."/>
            <person name="Arachchi H.M."/>
            <person name="Berlin A.M."/>
            <person name="Chapman S.B."/>
            <person name="Gainer-Dewar J."/>
            <person name="Goldberg J."/>
            <person name="Griggs A."/>
            <person name="Gujja S."/>
            <person name="Hansen M."/>
            <person name="Howarth C."/>
            <person name="Imamovic A."/>
            <person name="Ireland A."/>
            <person name="Larimer J."/>
            <person name="McCowan C."/>
            <person name="Murphy C."/>
            <person name="Pearson M."/>
            <person name="Poon T.W."/>
            <person name="Priest M."/>
            <person name="Roberts A."/>
            <person name="Saif S."/>
            <person name="Shea T."/>
            <person name="Sisk P."/>
            <person name="Sykes S."/>
            <person name="Wortman J."/>
            <person name="Nusbaum C."/>
            <person name="Birren B."/>
        </authorList>
    </citation>
    <scope>NUCLEOTIDE SEQUENCE [LARGE SCALE GENOMIC DNA]</scope>
    <source>
        <strain evidence="3">Vietnam Oak-Knoll (FVO)</strain>
    </source>
</reference>
<evidence type="ECO:0008006" key="4">
    <source>
        <dbReference type="Google" id="ProtNLM"/>
    </source>
</evidence>
<name>A0A024V4B2_PLAFA</name>
<protein>
    <recommendedName>
        <fullName evidence="4">Transmembrane protein</fullName>
    </recommendedName>
</protein>
<evidence type="ECO:0000313" key="3">
    <source>
        <dbReference type="Proteomes" id="UP000030690"/>
    </source>
</evidence>
<proteinExistence type="predicted"/>
<evidence type="ECO:0000256" key="1">
    <source>
        <dbReference type="SAM" id="Phobius"/>
    </source>
</evidence>
<gene>
    <name evidence="2" type="ORF">PFFVO_03242</name>
</gene>
<accession>A0A024V4B2</accession>
<feature type="transmembrane region" description="Helical" evidence="1">
    <location>
        <begin position="113"/>
        <end position="133"/>
    </location>
</feature>
<keyword evidence="1" id="KW-0812">Transmembrane</keyword>
<keyword evidence="1" id="KW-0472">Membrane</keyword>
<dbReference type="Proteomes" id="UP000030690">
    <property type="component" value="Unassembled WGS sequence"/>
</dbReference>
<keyword evidence="1" id="KW-1133">Transmembrane helix</keyword>
<feature type="transmembrane region" description="Helical" evidence="1">
    <location>
        <begin position="86"/>
        <end position="107"/>
    </location>
</feature>
<sequence length="136" mass="16401">MININQIFAGYKKPQNIHEISNIKTIETYNMFEKIITKKKKKIKYAQIEKIKIGWIYLKRYNMKRKEKKQRFQIEIKQHIYFARKLISIISCPLFFRIHISSCHIFSDVFTSSVVYIKVILFLISNTSVYLFVQLN</sequence>
<dbReference type="EMBL" id="KI925112">
    <property type="protein sequence ID" value="ETW17848.1"/>
    <property type="molecule type" value="Genomic_DNA"/>
</dbReference>